<evidence type="ECO:0000256" key="18">
    <source>
        <dbReference type="ARBA" id="ARBA00051243"/>
    </source>
</evidence>
<feature type="transmembrane region" description="Helical" evidence="21">
    <location>
        <begin position="641"/>
        <end position="660"/>
    </location>
</feature>
<evidence type="ECO:0000256" key="16">
    <source>
        <dbReference type="ARBA" id="ARBA00023180"/>
    </source>
</evidence>
<dbReference type="SMART" id="SM00219">
    <property type="entry name" value="TyrKc"/>
    <property type="match status" value="1"/>
</dbReference>
<evidence type="ECO:0000256" key="21">
    <source>
        <dbReference type="SAM" id="Phobius"/>
    </source>
</evidence>
<dbReference type="PROSITE" id="PS50011">
    <property type="entry name" value="PROTEIN_KINASE_DOM"/>
    <property type="match status" value="1"/>
</dbReference>
<dbReference type="Pfam" id="PF07714">
    <property type="entry name" value="PK_Tyr_Ser-Thr"/>
    <property type="match status" value="1"/>
</dbReference>
<dbReference type="GO" id="GO:0004714">
    <property type="term" value="F:transmembrane receptor protein tyrosine kinase activity"/>
    <property type="evidence" value="ECO:0007669"/>
    <property type="project" value="UniProtKB-EC"/>
</dbReference>
<feature type="binding site" evidence="20">
    <location>
        <position position="775"/>
    </location>
    <ligand>
        <name>ATP</name>
        <dbReference type="ChEBI" id="CHEBI:30616"/>
    </ligand>
</feature>
<feature type="domain" description="Protein kinase" evidence="23">
    <location>
        <begin position="741"/>
        <end position="1025"/>
    </location>
</feature>
<keyword evidence="15 24" id="KW-0675">Receptor</keyword>
<keyword evidence="3" id="KW-0597">Phosphoprotein</keyword>
<dbReference type="PROSITE" id="PS00107">
    <property type="entry name" value="PROTEIN_KINASE_ATP"/>
    <property type="match status" value="1"/>
</dbReference>
<evidence type="ECO:0000256" key="7">
    <source>
        <dbReference type="ARBA" id="ARBA00022737"/>
    </source>
</evidence>
<dbReference type="SUPFAM" id="SSF56112">
    <property type="entry name" value="Protein kinase-like (PK-like)"/>
    <property type="match status" value="1"/>
</dbReference>
<dbReference type="PROSITE" id="PS00109">
    <property type="entry name" value="PROTEIN_KINASE_TYR"/>
    <property type="match status" value="1"/>
</dbReference>
<dbReference type="FunFam" id="1.10.510.10:FF:000743">
    <property type="entry name" value="Predicted protein"/>
    <property type="match status" value="1"/>
</dbReference>
<dbReference type="InterPro" id="IPR001245">
    <property type="entry name" value="Ser-Thr/Tyr_kinase_cat_dom"/>
</dbReference>
<evidence type="ECO:0000256" key="15">
    <source>
        <dbReference type="ARBA" id="ARBA00023170"/>
    </source>
</evidence>
<dbReference type="GO" id="GO:0043235">
    <property type="term" value="C:receptor complex"/>
    <property type="evidence" value="ECO:0007669"/>
    <property type="project" value="TreeGrafter"/>
</dbReference>
<evidence type="ECO:0000256" key="5">
    <source>
        <dbReference type="ARBA" id="ARBA00022692"/>
    </source>
</evidence>
<keyword evidence="4" id="KW-0808">Transferase</keyword>
<keyword evidence="5 21" id="KW-0812">Transmembrane</keyword>
<keyword evidence="9" id="KW-0418">Kinase</keyword>
<dbReference type="GO" id="GO:0007169">
    <property type="term" value="P:cell surface receptor protein tyrosine kinase signaling pathway"/>
    <property type="evidence" value="ECO:0007669"/>
    <property type="project" value="TreeGrafter"/>
</dbReference>
<evidence type="ECO:0000256" key="9">
    <source>
        <dbReference type="ARBA" id="ARBA00022777"/>
    </source>
</evidence>
<keyword evidence="11 21" id="KW-1133">Transmembrane helix</keyword>
<evidence type="ECO:0000313" key="24">
    <source>
        <dbReference type="EMBL" id="CAG6731286.1"/>
    </source>
</evidence>
<dbReference type="PRINTS" id="PR00109">
    <property type="entry name" value="TYRKINASE"/>
</dbReference>
<reference evidence="24" key="1">
    <citation type="submission" date="2021-05" db="EMBL/GenBank/DDBJ databases">
        <authorList>
            <person name="Alioto T."/>
            <person name="Alioto T."/>
            <person name="Gomez Garrido J."/>
        </authorList>
    </citation>
    <scope>NUCLEOTIDE SEQUENCE</scope>
</reference>
<dbReference type="AlphaFoldDB" id="A0A8D8YMS0"/>
<keyword evidence="13" id="KW-0829">Tyrosine-protein kinase</keyword>
<evidence type="ECO:0000256" key="19">
    <source>
        <dbReference type="ARBA" id="ARBA00056965"/>
    </source>
</evidence>
<dbReference type="FunFam" id="3.30.200.20:FF:000593">
    <property type="entry name" value="Predicted protein"/>
    <property type="match status" value="1"/>
</dbReference>
<evidence type="ECO:0000256" key="6">
    <source>
        <dbReference type="ARBA" id="ARBA00022729"/>
    </source>
</evidence>
<evidence type="ECO:0000256" key="8">
    <source>
        <dbReference type="ARBA" id="ARBA00022741"/>
    </source>
</evidence>
<keyword evidence="10 20" id="KW-0067">ATP-binding</keyword>
<evidence type="ECO:0000256" key="20">
    <source>
        <dbReference type="PROSITE-ProRule" id="PRU10141"/>
    </source>
</evidence>
<evidence type="ECO:0000256" key="22">
    <source>
        <dbReference type="SAM" id="SignalP"/>
    </source>
</evidence>
<evidence type="ECO:0000259" key="23">
    <source>
        <dbReference type="PROSITE" id="PS50011"/>
    </source>
</evidence>
<dbReference type="InterPro" id="IPR008266">
    <property type="entry name" value="Tyr_kinase_AS"/>
</dbReference>
<comment type="subcellular location">
    <subcellularLocation>
        <location evidence="1">Membrane</location>
        <topology evidence="1">Single-pass membrane protein</topology>
    </subcellularLocation>
</comment>
<dbReference type="Gene3D" id="1.10.510.10">
    <property type="entry name" value="Transferase(Phosphotransferase) domain 1"/>
    <property type="match status" value="1"/>
</dbReference>
<keyword evidence="8 20" id="KW-0547">Nucleotide-binding</keyword>
<comment type="catalytic activity">
    <reaction evidence="18">
        <text>L-tyrosyl-[protein] + ATP = O-phospho-L-tyrosyl-[protein] + ADP + H(+)</text>
        <dbReference type="Rhea" id="RHEA:10596"/>
        <dbReference type="Rhea" id="RHEA-COMP:10136"/>
        <dbReference type="Rhea" id="RHEA-COMP:20101"/>
        <dbReference type="ChEBI" id="CHEBI:15378"/>
        <dbReference type="ChEBI" id="CHEBI:30616"/>
        <dbReference type="ChEBI" id="CHEBI:46858"/>
        <dbReference type="ChEBI" id="CHEBI:61978"/>
        <dbReference type="ChEBI" id="CHEBI:456216"/>
        <dbReference type="EC" id="2.7.10.1"/>
    </reaction>
</comment>
<evidence type="ECO:0000256" key="17">
    <source>
        <dbReference type="ARBA" id="ARBA00023319"/>
    </source>
</evidence>
<dbReference type="InterPro" id="IPR000719">
    <property type="entry name" value="Prot_kinase_dom"/>
</dbReference>
<feature type="signal peptide" evidence="22">
    <location>
        <begin position="1"/>
        <end position="25"/>
    </location>
</feature>
<keyword evidence="12 21" id="KW-0472">Membrane</keyword>
<dbReference type="Gene3D" id="3.30.200.20">
    <property type="entry name" value="Phosphorylase Kinase, domain 1"/>
    <property type="match status" value="1"/>
</dbReference>
<dbReference type="PANTHER" id="PTHR24416">
    <property type="entry name" value="TYROSINE-PROTEIN KINASE RECEPTOR"/>
    <property type="match status" value="1"/>
</dbReference>
<dbReference type="InterPro" id="IPR050122">
    <property type="entry name" value="RTK"/>
</dbReference>
<accession>A0A8D8YMS0</accession>
<evidence type="ECO:0000256" key="14">
    <source>
        <dbReference type="ARBA" id="ARBA00023157"/>
    </source>
</evidence>
<dbReference type="InterPro" id="IPR017441">
    <property type="entry name" value="Protein_kinase_ATP_BS"/>
</dbReference>
<keyword evidence="16" id="KW-0325">Glycoprotein</keyword>
<dbReference type="EMBL" id="HBUF01383736">
    <property type="protein sequence ID" value="CAG6731286.1"/>
    <property type="molecule type" value="Transcribed_RNA"/>
</dbReference>
<dbReference type="EC" id="2.7.10.1" evidence="2"/>
<keyword evidence="7" id="KW-0677">Repeat</keyword>
<evidence type="ECO:0000256" key="3">
    <source>
        <dbReference type="ARBA" id="ARBA00022553"/>
    </source>
</evidence>
<keyword evidence="17" id="KW-0393">Immunoglobulin domain</keyword>
<protein>
    <recommendedName>
        <fullName evidence="2">receptor protein-tyrosine kinase</fullName>
        <ecNumber evidence="2">2.7.10.1</ecNumber>
    </recommendedName>
</protein>
<evidence type="ECO:0000256" key="11">
    <source>
        <dbReference type="ARBA" id="ARBA00022989"/>
    </source>
</evidence>
<dbReference type="InterPro" id="IPR020635">
    <property type="entry name" value="Tyr_kinase_cat_dom"/>
</dbReference>
<evidence type="ECO:0000256" key="12">
    <source>
        <dbReference type="ARBA" id="ARBA00023136"/>
    </source>
</evidence>
<evidence type="ECO:0000256" key="13">
    <source>
        <dbReference type="ARBA" id="ARBA00023137"/>
    </source>
</evidence>
<evidence type="ECO:0000256" key="10">
    <source>
        <dbReference type="ARBA" id="ARBA00022840"/>
    </source>
</evidence>
<feature type="chain" id="PRO_5034763819" description="receptor protein-tyrosine kinase" evidence="22">
    <location>
        <begin position="26"/>
        <end position="1082"/>
    </location>
</feature>
<evidence type="ECO:0000256" key="2">
    <source>
        <dbReference type="ARBA" id="ARBA00011902"/>
    </source>
</evidence>
<dbReference type="PANTHER" id="PTHR24416:SF611">
    <property type="entry name" value="TYROSINE-PROTEIN KINASE TRANSMEMBRANE RECEPTOR ROR"/>
    <property type="match status" value="1"/>
</dbReference>
<dbReference type="GO" id="GO:0005886">
    <property type="term" value="C:plasma membrane"/>
    <property type="evidence" value="ECO:0007669"/>
    <property type="project" value="TreeGrafter"/>
</dbReference>
<evidence type="ECO:0000256" key="1">
    <source>
        <dbReference type="ARBA" id="ARBA00004167"/>
    </source>
</evidence>
<evidence type="ECO:0000256" key="4">
    <source>
        <dbReference type="ARBA" id="ARBA00022679"/>
    </source>
</evidence>
<comment type="function">
    <text evidence="19">Receptor for basic fibroblast growth factor.</text>
</comment>
<name>A0A8D8YMS0_9HEMI</name>
<sequence>MILGMETTIIFWLVYTFRMNSTVSGTPQKDYNQVDSNQPSTTQDRVQFTEYRTSTKTETYPYYHSSISWDGSRANLWLDLTETASRQDNESYVRHYSTQLDFNRNEMVNDLLFDFPFYNHPIRHLTIGRGFLGVGDKLSPSGYARKTATYIAPLSASFDFKRSNQTLLHILCNKTQITVTWENIPLEQRVLRSESEYLFTFQTSLYRSGQIVFVYKSIPANVTTRHIHQLGLSRYIKEYDFRGVVNLTSTKLENWTCIVLSPTCVTSDGTDLCYERSKKTLTEPYETVGYSMDYSDPLIKNETHYYYKTSMSRDETRGRSLWFEPNTTEPPHEVFHRFHYYYYGDDRFPTILRREFIETDNEYFLVAKIPFEFPFFRKSVHQLTITKNGFLGVGDTVEQLEQNMYRLAADLISPLTASFEPELYNDSFVRIWSNETQVTVTWDNVWVPNELVARKGFPVQNNKRGIGGFTFQTSLYKSGRIAFVYKSIPEDAIDLFQASHPPVGITDAEQYYYPLLGNYDPITFTSDVISNWTSILLSPLPTCSDYKDCTSCLSQTVKLNCSWCEIASLCSTGADGNYRVWLQMACARLAVKEACPSSTILIQTSSSQASALSTFQPVIMVTSQPPTAVSIVPISETQFSVIWIGSICTFLVLVVVCLQVQRRKRLKTRLAREKEKTAMLTQWIKRITIETQASTQDDGLMMPSVRIEKHKTEIRTDRSDMPLPEYELPLDKSWEFPRHCLTLGQTLGEGFFGKVVRAEAKDILKPDTVTTVAVKMLKQVHTVDDLTDLLSEMTILKTIGKHNNIISLLGVCLQNGPVYVIMEYAPHNNLRNFLRIQNPLLSEHLKEPVSPGTHRIDLTEKDFLSFAHQVASGMQYLHAQKCIHRDLAARNVLVGENEENFVMKIADFGLARDVHVDDLYERTSHNKLPIKWLAPESLADNLYSYKADVWSFGILLWEIFTFGEMPYPTLSNMETEQFVKAGQRMDKPEKCSEEVYEVMTQCWHHEASDRPEFSELMCKLEQMKIGPIEPNVSSVAAPLSPVPDNKHDDTHYVRIIKQSLLDKTNDGEEYDARYDKLKTMFI</sequence>
<keyword evidence="14" id="KW-1015">Disulfide bond</keyword>
<keyword evidence="6 22" id="KW-0732">Signal</keyword>
<dbReference type="InterPro" id="IPR011009">
    <property type="entry name" value="Kinase-like_dom_sf"/>
</dbReference>
<proteinExistence type="predicted"/>
<dbReference type="GO" id="GO:0005524">
    <property type="term" value="F:ATP binding"/>
    <property type="evidence" value="ECO:0007669"/>
    <property type="project" value="UniProtKB-UniRule"/>
</dbReference>
<dbReference type="Gene3D" id="3.30.1680.10">
    <property type="entry name" value="ligand-binding face of the semaphorins, domain 2"/>
    <property type="match status" value="1"/>
</dbReference>
<organism evidence="24">
    <name type="scientific">Cacopsylla melanoneura</name>
    <dbReference type="NCBI Taxonomy" id="428564"/>
    <lineage>
        <taxon>Eukaryota</taxon>
        <taxon>Metazoa</taxon>
        <taxon>Ecdysozoa</taxon>
        <taxon>Arthropoda</taxon>
        <taxon>Hexapoda</taxon>
        <taxon>Insecta</taxon>
        <taxon>Pterygota</taxon>
        <taxon>Neoptera</taxon>
        <taxon>Paraneoptera</taxon>
        <taxon>Hemiptera</taxon>
        <taxon>Sternorrhyncha</taxon>
        <taxon>Psylloidea</taxon>
        <taxon>Psyllidae</taxon>
        <taxon>Psyllinae</taxon>
        <taxon>Cacopsylla</taxon>
    </lineage>
</organism>